<name>A0A915IEW6_ROMCU</name>
<feature type="region of interest" description="Disordered" evidence="1">
    <location>
        <begin position="44"/>
        <end position="72"/>
    </location>
</feature>
<dbReference type="Proteomes" id="UP000887565">
    <property type="component" value="Unplaced"/>
</dbReference>
<dbReference type="WBParaSite" id="nRc.2.0.1.t12343-RA">
    <property type="protein sequence ID" value="nRc.2.0.1.t12343-RA"/>
    <property type="gene ID" value="nRc.2.0.1.g12343"/>
</dbReference>
<reference evidence="3" key="1">
    <citation type="submission" date="2022-11" db="UniProtKB">
        <authorList>
            <consortium name="WormBaseParasite"/>
        </authorList>
    </citation>
    <scope>IDENTIFICATION</scope>
</reference>
<keyword evidence="2" id="KW-1185">Reference proteome</keyword>
<evidence type="ECO:0000313" key="3">
    <source>
        <dbReference type="WBParaSite" id="nRc.2.0.1.t12343-RA"/>
    </source>
</evidence>
<dbReference type="AlphaFoldDB" id="A0A915IEW6"/>
<accession>A0A915IEW6</accession>
<proteinExistence type="predicted"/>
<protein>
    <submittedName>
        <fullName evidence="3">Uncharacterized protein</fullName>
    </submittedName>
</protein>
<evidence type="ECO:0000256" key="1">
    <source>
        <dbReference type="SAM" id="MobiDB-lite"/>
    </source>
</evidence>
<sequence>MQAIQPAVSKAVPAVQIAPRDHGIDGGIPDIYTADEMRTTLMSQTPGTMSSMSQVQSTAASAKVPSKSTASQ</sequence>
<evidence type="ECO:0000313" key="2">
    <source>
        <dbReference type="Proteomes" id="UP000887565"/>
    </source>
</evidence>
<organism evidence="2 3">
    <name type="scientific">Romanomermis culicivorax</name>
    <name type="common">Nematode worm</name>
    <dbReference type="NCBI Taxonomy" id="13658"/>
    <lineage>
        <taxon>Eukaryota</taxon>
        <taxon>Metazoa</taxon>
        <taxon>Ecdysozoa</taxon>
        <taxon>Nematoda</taxon>
        <taxon>Enoplea</taxon>
        <taxon>Dorylaimia</taxon>
        <taxon>Mermithida</taxon>
        <taxon>Mermithoidea</taxon>
        <taxon>Mermithidae</taxon>
        <taxon>Romanomermis</taxon>
    </lineage>
</organism>